<comment type="caution">
    <text evidence="5">The sequence shown here is derived from an EMBL/GenBank/DDBJ whole genome shotgun (WGS) entry which is preliminary data.</text>
</comment>
<evidence type="ECO:0000313" key="6">
    <source>
        <dbReference type="Proteomes" id="UP000034881"/>
    </source>
</evidence>
<dbReference type="InterPro" id="IPR006121">
    <property type="entry name" value="HMA_dom"/>
</dbReference>
<evidence type="ECO:0000256" key="1">
    <source>
        <dbReference type="ARBA" id="ARBA00022723"/>
    </source>
</evidence>
<evidence type="ECO:0000256" key="2">
    <source>
        <dbReference type="SAM" id="MobiDB-lite"/>
    </source>
</evidence>
<dbReference type="PROSITE" id="PS01047">
    <property type="entry name" value="HMA_1"/>
    <property type="match status" value="1"/>
</dbReference>
<dbReference type="Gene3D" id="3.30.70.100">
    <property type="match status" value="1"/>
</dbReference>
<evidence type="ECO:0000256" key="3">
    <source>
        <dbReference type="SAM" id="Phobius"/>
    </source>
</evidence>
<dbReference type="PROSITE" id="PS50846">
    <property type="entry name" value="HMA_2"/>
    <property type="match status" value="1"/>
</dbReference>
<evidence type="ECO:0000313" key="5">
    <source>
        <dbReference type="EMBL" id="KKR42780.1"/>
    </source>
</evidence>
<dbReference type="AlphaFoldDB" id="A0A0G0T6N4"/>
<protein>
    <recommendedName>
        <fullName evidence="4">HMA domain-containing protein</fullName>
    </recommendedName>
</protein>
<dbReference type="PANTHER" id="PTHR42208">
    <property type="entry name" value="HEAVY METAL TRANSPORTER-RELATED"/>
    <property type="match status" value="1"/>
</dbReference>
<dbReference type="InterPro" id="IPR036163">
    <property type="entry name" value="HMA_dom_sf"/>
</dbReference>
<dbReference type="Pfam" id="PF13386">
    <property type="entry name" value="DsbD_2"/>
    <property type="match status" value="1"/>
</dbReference>
<keyword evidence="3" id="KW-1133">Transmembrane helix</keyword>
<dbReference type="PATRIC" id="fig|1618431.3.peg.235"/>
<keyword evidence="3" id="KW-0472">Membrane</keyword>
<dbReference type="PANTHER" id="PTHR42208:SF1">
    <property type="entry name" value="HEAVY METAL TRANSPORTER"/>
    <property type="match status" value="1"/>
</dbReference>
<dbReference type="SUPFAM" id="SSF49503">
    <property type="entry name" value="Cupredoxins"/>
    <property type="match status" value="2"/>
</dbReference>
<keyword evidence="1" id="KW-0479">Metal-binding</keyword>
<gene>
    <name evidence="5" type="ORF">UT77_C0001G0231</name>
</gene>
<dbReference type="SUPFAM" id="SSF55008">
    <property type="entry name" value="HMA, heavy metal-associated domain"/>
    <property type="match status" value="1"/>
</dbReference>
<dbReference type="GO" id="GO:0046872">
    <property type="term" value="F:metal ion binding"/>
    <property type="evidence" value="ECO:0007669"/>
    <property type="project" value="UniProtKB-KW"/>
</dbReference>
<keyword evidence="3" id="KW-0812">Transmembrane</keyword>
<feature type="domain" description="HMA" evidence="4">
    <location>
        <begin position="2"/>
        <end position="67"/>
    </location>
</feature>
<dbReference type="Gene3D" id="2.60.40.420">
    <property type="entry name" value="Cupredoxins - blue copper proteins"/>
    <property type="match status" value="2"/>
</dbReference>
<dbReference type="CDD" id="cd00371">
    <property type="entry name" value="HMA"/>
    <property type="match status" value="1"/>
</dbReference>
<evidence type="ECO:0000259" key="4">
    <source>
        <dbReference type="PROSITE" id="PS50846"/>
    </source>
</evidence>
<feature type="region of interest" description="Disordered" evidence="2">
    <location>
        <begin position="460"/>
        <end position="504"/>
    </location>
</feature>
<feature type="transmembrane region" description="Helical" evidence="3">
    <location>
        <begin position="194"/>
        <end position="214"/>
    </location>
</feature>
<dbReference type="Pfam" id="PF00403">
    <property type="entry name" value="HMA"/>
    <property type="match status" value="1"/>
</dbReference>
<feature type="compositionally biased region" description="Low complexity" evidence="2">
    <location>
        <begin position="463"/>
        <end position="478"/>
    </location>
</feature>
<feature type="transmembrane region" description="Helical" evidence="3">
    <location>
        <begin position="119"/>
        <end position="143"/>
    </location>
</feature>
<dbReference type="InterPro" id="IPR008972">
    <property type="entry name" value="Cupredoxin"/>
</dbReference>
<feature type="transmembrane region" description="Helical" evidence="3">
    <location>
        <begin position="285"/>
        <end position="306"/>
    </location>
</feature>
<dbReference type="InterPro" id="IPR039447">
    <property type="entry name" value="UreH-like_TM_dom"/>
</dbReference>
<reference evidence="5 6" key="1">
    <citation type="journal article" date="2015" name="Nature">
        <title>rRNA introns, odd ribosomes, and small enigmatic genomes across a large radiation of phyla.</title>
        <authorList>
            <person name="Brown C.T."/>
            <person name="Hug L.A."/>
            <person name="Thomas B.C."/>
            <person name="Sharon I."/>
            <person name="Castelle C.J."/>
            <person name="Singh A."/>
            <person name="Wilkins M.J."/>
            <person name="Williams K.H."/>
            <person name="Banfield J.F."/>
        </authorList>
    </citation>
    <scope>NUCLEOTIDE SEQUENCE [LARGE SCALE GENOMIC DNA]</scope>
</reference>
<dbReference type="InterPro" id="IPR028096">
    <property type="entry name" value="EfeO_Cupredoxin"/>
</dbReference>
<dbReference type="Pfam" id="PF13473">
    <property type="entry name" value="Cupredoxin_1"/>
    <property type="match status" value="2"/>
</dbReference>
<dbReference type="Proteomes" id="UP000034881">
    <property type="component" value="Unassembled WGS sequence"/>
</dbReference>
<dbReference type="InterPro" id="IPR017969">
    <property type="entry name" value="Heavy-metal-associated_CS"/>
</dbReference>
<proteinExistence type="predicted"/>
<sequence>MENTTIHIKGMHCRSCEILIEDELLKVPGVEKCAVSHTKGTAEIYYNGIIDEEKVAQAVGAAGYEVGKEEKPLLSKNPHDYLDLLAAAGILFFVYLLASNAGIFSLVGSTSNNFSSLPVVLLIGLTAGFSTCMALVGGLVLGASAKFAEKHPTATSLQKFKPHIFFNIGRIASYFFFGGVIGFAGSFFSLSPTVLGLLTIVVGGVMFLLGAQLIDISPRLRSVNITLPKFISRALGIKEHHEKEYSHTNSMIGGAMTFFLPCGFTQAMQLFAISTGDPVKGALTMGFFAIGTAPGLLGIGGLTSVVKGAFAKSFFKFAGIVVIVLAIFNISNGYNLTGLNLLSPLNVTATASSDTADPNVTLENGVQVAKMVQNASGYSPNTLTVKKGIPVKWVITSKDVNTCASSLVSSSLKIRKGLSLGENIIEFTPTETGVLKFSCSMGMYRGSFNVIENDGSDSIVAVQSTPQPTPSSTPTSTPAPISQRKITPTPAATSEPVVSKPTSQEDVQILKMTYTQDNDIQPNTFTAKVGQPVRMEIDVQDDGYGCMGSIMVPGLTQTPEVFEKGKPIVFNFTPNKAGEYLITCAMGIPRGVIKVN</sequence>
<dbReference type="EMBL" id="LBYB01000001">
    <property type="protein sequence ID" value="KKR42780.1"/>
    <property type="molecule type" value="Genomic_DNA"/>
</dbReference>
<accession>A0A0G0T6N4</accession>
<organism evidence="5 6">
    <name type="scientific">Candidatus Daviesbacteria bacterium GW2011_GWC2_40_12</name>
    <dbReference type="NCBI Taxonomy" id="1618431"/>
    <lineage>
        <taxon>Bacteria</taxon>
        <taxon>Candidatus Daviesiibacteriota</taxon>
    </lineage>
</organism>
<feature type="transmembrane region" description="Helical" evidence="3">
    <location>
        <begin position="81"/>
        <end position="107"/>
    </location>
</feature>
<feature type="transmembrane region" description="Helical" evidence="3">
    <location>
        <begin position="251"/>
        <end position="273"/>
    </location>
</feature>
<feature type="transmembrane region" description="Helical" evidence="3">
    <location>
        <begin position="313"/>
        <end position="334"/>
    </location>
</feature>
<feature type="transmembrane region" description="Helical" evidence="3">
    <location>
        <begin position="164"/>
        <end position="188"/>
    </location>
</feature>
<name>A0A0G0T6N4_9BACT</name>